<dbReference type="PRINTS" id="PR01438">
    <property type="entry name" value="UNVRSLSTRESS"/>
</dbReference>
<dbReference type="CDD" id="cd23659">
    <property type="entry name" value="USP_At3g01520-like"/>
    <property type="match status" value="1"/>
</dbReference>
<evidence type="ECO:0000259" key="1">
    <source>
        <dbReference type="Pfam" id="PF00582"/>
    </source>
</evidence>
<keyword evidence="3" id="KW-1185">Reference proteome</keyword>
<evidence type="ECO:0000313" key="3">
    <source>
        <dbReference type="Proteomes" id="UP000193560"/>
    </source>
</evidence>
<gene>
    <name evidence="2" type="ORF">BCR42DRAFT_448289</name>
</gene>
<organism evidence="2 3">
    <name type="scientific">Absidia repens</name>
    <dbReference type="NCBI Taxonomy" id="90262"/>
    <lineage>
        <taxon>Eukaryota</taxon>
        <taxon>Fungi</taxon>
        <taxon>Fungi incertae sedis</taxon>
        <taxon>Mucoromycota</taxon>
        <taxon>Mucoromycotina</taxon>
        <taxon>Mucoromycetes</taxon>
        <taxon>Mucorales</taxon>
        <taxon>Cunninghamellaceae</taxon>
        <taxon>Absidia</taxon>
    </lineage>
</organism>
<dbReference type="AlphaFoldDB" id="A0A1X2ISG2"/>
<dbReference type="InterPro" id="IPR006015">
    <property type="entry name" value="Universal_stress_UspA"/>
</dbReference>
<dbReference type="InterPro" id="IPR006016">
    <property type="entry name" value="UspA"/>
</dbReference>
<dbReference type="SUPFAM" id="SSF52402">
    <property type="entry name" value="Adenine nucleotide alpha hydrolases-like"/>
    <property type="match status" value="1"/>
</dbReference>
<comment type="caution">
    <text evidence="2">The sequence shown here is derived from an EMBL/GenBank/DDBJ whole genome shotgun (WGS) entry which is preliminary data.</text>
</comment>
<accession>A0A1X2ISG2</accession>
<dbReference type="Pfam" id="PF00582">
    <property type="entry name" value="Usp"/>
    <property type="match status" value="1"/>
</dbReference>
<sequence length="192" mass="20929">MATIPPEETPTATGGFYEQEIHSSAPETTSGAANTSQVNRVVCICLDEASGKDAFYWALDQFIQPEHDLVMLLNVRQIDLPVAPYINAAGYLDEIGEERREQSHHILRHYANKLAKRKIACKAISMVGDPKSEIVRKATETKADVIIVGSRNYGLIKRALLGSVSDHIAHHSPCTVIIAKPTNPGESPTSPS</sequence>
<dbReference type="InterPro" id="IPR014729">
    <property type="entry name" value="Rossmann-like_a/b/a_fold"/>
</dbReference>
<dbReference type="OrthoDB" id="843225at2759"/>
<proteinExistence type="predicted"/>
<dbReference type="Proteomes" id="UP000193560">
    <property type="component" value="Unassembled WGS sequence"/>
</dbReference>
<reference evidence="2 3" key="1">
    <citation type="submission" date="2016-07" db="EMBL/GenBank/DDBJ databases">
        <title>Pervasive Adenine N6-methylation of Active Genes in Fungi.</title>
        <authorList>
            <consortium name="DOE Joint Genome Institute"/>
            <person name="Mondo S.J."/>
            <person name="Dannebaum R.O."/>
            <person name="Kuo R.C."/>
            <person name="Labutti K."/>
            <person name="Haridas S."/>
            <person name="Kuo A."/>
            <person name="Salamov A."/>
            <person name="Ahrendt S.R."/>
            <person name="Lipzen A."/>
            <person name="Sullivan W."/>
            <person name="Andreopoulos W.B."/>
            <person name="Clum A."/>
            <person name="Lindquist E."/>
            <person name="Daum C."/>
            <person name="Ramamoorthy G.K."/>
            <person name="Gryganskyi A."/>
            <person name="Culley D."/>
            <person name="Magnuson J.K."/>
            <person name="James T.Y."/>
            <person name="O'Malley M.A."/>
            <person name="Stajich J.E."/>
            <person name="Spatafora J.W."/>
            <person name="Visel A."/>
            <person name="Grigoriev I.V."/>
        </authorList>
    </citation>
    <scope>NUCLEOTIDE SEQUENCE [LARGE SCALE GENOMIC DNA]</scope>
    <source>
        <strain evidence="2 3">NRRL 1336</strain>
    </source>
</reference>
<dbReference type="Gene3D" id="3.40.50.620">
    <property type="entry name" value="HUPs"/>
    <property type="match status" value="1"/>
</dbReference>
<dbReference type="PANTHER" id="PTHR31964:SF140">
    <property type="entry name" value="UNIVERSAL STRESS PROTEIN FAMILY PROTEIN"/>
    <property type="match status" value="1"/>
</dbReference>
<dbReference type="EMBL" id="MCGE01000005">
    <property type="protein sequence ID" value="ORZ21449.1"/>
    <property type="molecule type" value="Genomic_DNA"/>
</dbReference>
<name>A0A1X2ISG2_9FUNG</name>
<protein>
    <recommendedName>
        <fullName evidence="1">UspA domain-containing protein</fullName>
    </recommendedName>
</protein>
<dbReference type="PANTHER" id="PTHR31964">
    <property type="entry name" value="ADENINE NUCLEOTIDE ALPHA HYDROLASES-LIKE SUPERFAMILY PROTEIN"/>
    <property type="match status" value="1"/>
</dbReference>
<dbReference type="STRING" id="90262.A0A1X2ISG2"/>
<evidence type="ECO:0000313" key="2">
    <source>
        <dbReference type="EMBL" id="ORZ21449.1"/>
    </source>
</evidence>
<feature type="domain" description="UspA" evidence="1">
    <location>
        <begin position="47"/>
        <end position="180"/>
    </location>
</feature>